<name>A0A3B8WG21_MARNT</name>
<dbReference type="Proteomes" id="UP000261325">
    <property type="component" value="Unassembled WGS sequence"/>
</dbReference>
<protein>
    <submittedName>
        <fullName evidence="1">Uncharacterized protein</fullName>
    </submittedName>
</protein>
<sequence>ALSFNHGEVNALPRNLKFRPSDFLFRVVSTPGFVKNPFHESHPLRAGSFFMGQFTGMREI</sequence>
<comment type="caution">
    <text evidence="1">The sequence shown here is derived from an EMBL/GenBank/DDBJ whole genome shotgun (WGS) entry which is preliminary data.</text>
</comment>
<evidence type="ECO:0000313" key="1">
    <source>
        <dbReference type="EMBL" id="HAC26398.1"/>
    </source>
</evidence>
<organism evidence="1 2">
    <name type="scientific">Marinobacter nauticus</name>
    <name type="common">Marinobacter hydrocarbonoclasticus</name>
    <name type="synonym">Marinobacter aquaeolei</name>
    <dbReference type="NCBI Taxonomy" id="2743"/>
    <lineage>
        <taxon>Bacteria</taxon>
        <taxon>Pseudomonadati</taxon>
        <taxon>Pseudomonadota</taxon>
        <taxon>Gammaproteobacteria</taxon>
        <taxon>Pseudomonadales</taxon>
        <taxon>Marinobacteraceae</taxon>
        <taxon>Marinobacter</taxon>
    </lineage>
</organism>
<dbReference type="AlphaFoldDB" id="A0A3B8WG21"/>
<proteinExistence type="predicted"/>
<evidence type="ECO:0000313" key="2">
    <source>
        <dbReference type="Proteomes" id="UP000261325"/>
    </source>
</evidence>
<dbReference type="EMBL" id="DLYI01000011">
    <property type="protein sequence ID" value="HAC26398.1"/>
    <property type="molecule type" value="Genomic_DNA"/>
</dbReference>
<gene>
    <name evidence="1" type="ORF">DCF82_01025</name>
</gene>
<reference evidence="1 2" key="1">
    <citation type="journal article" date="2018" name="Nat. Biotechnol.">
        <title>A standardized bacterial taxonomy based on genome phylogeny substantially revises the tree of life.</title>
        <authorList>
            <person name="Parks D.H."/>
            <person name="Chuvochina M."/>
            <person name="Waite D.W."/>
            <person name="Rinke C."/>
            <person name="Skarshewski A."/>
            <person name="Chaumeil P.A."/>
            <person name="Hugenholtz P."/>
        </authorList>
    </citation>
    <scope>NUCLEOTIDE SEQUENCE [LARGE SCALE GENOMIC DNA]</scope>
    <source>
        <strain evidence="1">UBA9049</strain>
    </source>
</reference>
<feature type="non-terminal residue" evidence="1">
    <location>
        <position position="1"/>
    </location>
</feature>
<accession>A0A3B8WG21</accession>